<dbReference type="Proteomes" id="UP000241444">
    <property type="component" value="Unassembled WGS sequence"/>
</dbReference>
<name>A0A2P7BGN2_9HYPH</name>
<dbReference type="InterPro" id="IPR035940">
    <property type="entry name" value="CAP_sf"/>
</dbReference>
<keyword evidence="4" id="KW-1185">Reference proteome</keyword>
<dbReference type="SUPFAM" id="SSF55797">
    <property type="entry name" value="PR-1-like"/>
    <property type="match status" value="1"/>
</dbReference>
<dbReference type="Pfam" id="PF00188">
    <property type="entry name" value="CAP"/>
    <property type="match status" value="1"/>
</dbReference>
<dbReference type="OrthoDB" id="9811255at2"/>
<feature type="chain" id="PRO_5015122862" evidence="1">
    <location>
        <begin position="21"/>
        <end position="144"/>
    </location>
</feature>
<evidence type="ECO:0000256" key="1">
    <source>
        <dbReference type="SAM" id="SignalP"/>
    </source>
</evidence>
<sequence>MKILKIIAMAVLVSSCAGMGQPVAMTGDFGPQTLTLINSYRTSHGLPPLAANGTLKALARQHSRSQAARTTISHDGFRQRSAQAKAAGLSGICTENVAFRYKNAQHLFSGWRNSAGHNTNLLRPNMRYAGVSVVGAYATFFACG</sequence>
<proteinExistence type="predicted"/>
<dbReference type="EMBL" id="PGGO01000017">
    <property type="protein sequence ID" value="PSH65588.1"/>
    <property type="molecule type" value="Genomic_DNA"/>
</dbReference>
<dbReference type="PROSITE" id="PS51257">
    <property type="entry name" value="PROKAR_LIPOPROTEIN"/>
    <property type="match status" value="1"/>
</dbReference>
<protein>
    <submittedName>
        <fullName evidence="3">CAP domain-containing protein</fullName>
    </submittedName>
</protein>
<dbReference type="Gene3D" id="3.40.33.10">
    <property type="entry name" value="CAP"/>
    <property type="match status" value="1"/>
</dbReference>
<evidence type="ECO:0000259" key="2">
    <source>
        <dbReference type="Pfam" id="PF00188"/>
    </source>
</evidence>
<evidence type="ECO:0000313" key="4">
    <source>
        <dbReference type="Proteomes" id="UP000241444"/>
    </source>
</evidence>
<dbReference type="PANTHER" id="PTHR31157">
    <property type="entry name" value="SCP DOMAIN-CONTAINING PROTEIN"/>
    <property type="match status" value="1"/>
</dbReference>
<dbReference type="PANTHER" id="PTHR31157:SF1">
    <property type="entry name" value="SCP DOMAIN-CONTAINING PROTEIN"/>
    <property type="match status" value="1"/>
</dbReference>
<accession>A0A2P7BGN2</accession>
<gene>
    <name evidence="3" type="ORF">CU102_20315</name>
</gene>
<dbReference type="CDD" id="cd05379">
    <property type="entry name" value="CAP_bacterial"/>
    <property type="match status" value="1"/>
</dbReference>
<reference evidence="4" key="1">
    <citation type="submission" date="2017-11" db="EMBL/GenBank/DDBJ databases">
        <authorList>
            <person name="Kuznetsova I."/>
            <person name="Sazanova A."/>
            <person name="Chirak E."/>
            <person name="Safronova V."/>
            <person name="Willems A."/>
        </authorList>
    </citation>
    <scope>NUCLEOTIDE SEQUENCE [LARGE SCALE GENOMIC DNA]</scope>
    <source>
        <strain evidence="4">STM 196</strain>
    </source>
</reference>
<dbReference type="InterPro" id="IPR014044">
    <property type="entry name" value="CAP_dom"/>
</dbReference>
<dbReference type="AlphaFoldDB" id="A0A2P7BGN2"/>
<feature type="domain" description="SCP" evidence="2">
    <location>
        <begin position="34"/>
        <end position="139"/>
    </location>
</feature>
<comment type="caution">
    <text evidence="3">The sequence shown here is derived from an EMBL/GenBank/DDBJ whole genome shotgun (WGS) entry which is preliminary data.</text>
</comment>
<feature type="signal peptide" evidence="1">
    <location>
        <begin position="1"/>
        <end position="20"/>
    </location>
</feature>
<organism evidence="3 4">
    <name type="scientific">Phyllobacterium brassicacearum</name>
    <dbReference type="NCBI Taxonomy" id="314235"/>
    <lineage>
        <taxon>Bacteria</taxon>
        <taxon>Pseudomonadati</taxon>
        <taxon>Pseudomonadota</taxon>
        <taxon>Alphaproteobacteria</taxon>
        <taxon>Hyphomicrobiales</taxon>
        <taxon>Phyllobacteriaceae</taxon>
        <taxon>Phyllobacterium</taxon>
    </lineage>
</organism>
<keyword evidence="1" id="KW-0732">Signal</keyword>
<evidence type="ECO:0000313" key="3">
    <source>
        <dbReference type="EMBL" id="PSH65588.1"/>
    </source>
</evidence>